<dbReference type="PROSITE" id="PS50943">
    <property type="entry name" value="HTH_CROC1"/>
    <property type="match status" value="1"/>
</dbReference>
<dbReference type="EMBL" id="JAESWC010000017">
    <property type="protein sequence ID" value="MBL4937718.1"/>
    <property type="molecule type" value="Genomic_DNA"/>
</dbReference>
<gene>
    <name evidence="3" type="ORF">JK636_18590</name>
</gene>
<dbReference type="PANTHER" id="PTHR46558">
    <property type="entry name" value="TRACRIPTIONAL REGULATORY PROTEIN-RELATED-RELATED"/>
    <property type="match status" value="1"/>
</dbReference>
<dbReference type="InterPro" id="IPR001387">
    <property type="entry name" value="Cro/C1-type_HTH"/>
</dbReference>
<evidence type="ECO:0000313" key="4">
    <source>
        <dbReference type="Proteomes" id="UP000632377"/>
    </source>
</evidence>
<evidence type="ECO:0000313" key="3">
    <source>
        <dbReference type="EMBL" id="MBL4937718.1"/>
    </source>
</evidence>
<feature type="domain" description="HTH cro/C1-type" evidence="2">
    <location>
        <begin position="6"/>
        <end position="60"/>
    </location>
</feature>
<organism evidence="3 4">
    <name type="scientific">Clostridium rhizosphaerae</name>
    <dbReference type="NCBI Taxonomy" id="2803861"/>
    <lineage>
        <taxon>Bacteria</taxon>
        <taxon>Bacillati</taxon>
        <taxon>Bacillota</taxon>
        <taxon>Clostridia</taxon>
        <taxon>Eubacteriales</taxon>
        <taxon>Clostridiaceae</taxon>
        <taxon>Clostridium</taxon>
    </lineage>
</organism>
<accession>A0ABS1TID7</accession>
<evidence type="ECO:0000256" key="1">
    <source>
        <dbReference type="ARBA" id="ARBA00023125"/>
    </source>
</evidence>
<dbReference type="Pfam" id="PF01381">
    <property type="entry name" value="HTH_3"/>
    <property type="match status" value="1"/>
</dbReference>
<reference evidence="3 4" key="1">
    <citation type="submission" date="2021-01" db="EMBL/GenBank/DDBJ databases">
        <title>Genome public.</title>
        <authorList>
            <person name="Liu C."/>
            <person name="Sun Q."/>
        </authorList>
    </citation>
    <scope>NUCLEOTIDE SEQUENCE [LARGE SCALE GENOMIC DNA]</scope>
    <source>
        <strain evidence="3 4">YIM B02515</strain>
    </source>
</reference>
<dbReference type="CDD" id="cd00093">
    <property type="entry name" value="HTH_XRE"/>
    <property type="match status" value="1"/>
</dbReference>
<name>A0ABS1TID7_9CLOT</name>
<dbReference type="Gene3D" id="1.10.260.40">
    <property type="entry name" value="lambda repressor-like DNA-binding domains"/>
    <property type="match status" value="1"/>
</dbReference>
<comment type="caution">
    <text evidence="3">The sequence shown here is derived from an EMBL/GenBank/DDBJ whole genome shotgun (WGS) entry which is preliminary data.</text>
</comment>
<dbReference type="RefSeq" id="WP_202750468.1">
    <property type="nucleotide sequence ID" value="NZ_JAESWC010000017.1"/>
</dbReference>
<keyword evidence="1" id="KW-0238">DNA-binding</keyword>
<dbReference type="PANTHER" id="PTHR46558:SF4">
    <property type="entry name" value="DNA-BIDING PHAGE PROTEIN"/>
    <property type="match status" value="1"/>
</dbReference>
<proteinExistence type="predicted"/>
<dbReference type="SUPFAM" id="SSF47413">
    <property type="entry name" value="lambda repressor-like DNA-binding domains"/>
    <property type="match status" value="1"/>
</dbReference>
<evidence type="ECO:0000259" key="2">
    <source>
        <dbReference type="PROSITE" id="PS50943"/>
    </source>
</evidence>
<protein>
    <submittedName>
        <fullName evidence="3">Helix-turn-helix domain-containing protein</fullName>
    </submittedName>
</protein>
<dbReference type="SMART" id="SM00530">
    <property type="entry name" value="HTH_XRE"/>
    <property type="match status" value="1"/>
</dbReference>
<dbReference type="Proteomes" id="UP000632377">
    <property type="component" value="Unassembled WGS sequence"/>
</dbReference>
<dbReference type="InterPro" id="IPR010982">
    <property type="entry name" value="Lambda_DNA-bd_dom_sf"/>
</dbReference>
<keyword evidence="4" id="KW-1185">Reference proteome</keyword>
<sequence>MRKNRIKNLREMMELTQGQLAEMMGTTQQRISQIENGSVEPSITEVSKLLKIFWCSFDELFVEEELSDENCTSILITYKPLEDHVDPNFNYLIYGESGQKESRIINILDENRNGYKQIYIFFNTTINGSRYITGYFLIDKVLKRSDDDEEINNLPDCSAKFDDSLIIVGNREKSKILTFPLLFDKKLALSLYSLGFQEEEFIDEDKELAHISNKTRMHRLLSDADTRILLSKCEKRG</sequence>